<gene>
    <name evidence="1" type="ORF">H2198_010943</name>
</gene>
<evidence type="ECO:0000313" key="1">
    <source>
        <dbReference type="EMBL" id="KAJ9649142.1"/>
    </source>
</evidence>
<organism evidence="1 2">
    <name type="scientific">Neophaeococcomyces mojaviensis</name>
    <dbReference type="NCBI Taxonomy" id="3383035"/>
    <lineage>
        <taxon>Eukaryota</taxon>
        <taxon>Fungi</taxon>
        <taxon>Dikarya</taxon>
        <taxon>Ascomycota</taxon>
        <taxon>Pezizomycotina</taxon>
        <taxon>Eurotiomycetes</taxon>
        <taxon>Chaetothyriomycetidae</taxon>
        <taxon>Chaetothyriales</taxon>
        <taxon>Chaetothyriales incertae sedis</taxon>
        <taxon>Neophaeococcomyces</taxon>
    </lineage>
</organism>
<comment type="caution">
    <text evidence="1">The sequence shown here is derived from an EMBL/GenBank/DDBJ whole genome shotgun (WGS) entry which is preliminary data.</text>
</comment>
<dbReference type="EMBL" id="JAPDRQ010000453">
    <property type="protein sequence ID" value="KAJ9649142.1"/>
    <property type="molecule type" value="Genomic_DNA"/>
</dbReference>
<feature type="non-terminal residue" evidence="1">
    <location>
        <position position="1"/>
    </location>
</feature>
<accession>A0ACC2ZNE1</accession>
<keyword evidence="2" id="KW-1185">Reference proteome</keyword>
<dbReference type="Proteomes" id="UP001172386">
    <property type="component" value="Unassembled WGS sequence"/>
</dbReference>
<evidence type="ECO:0000313" key="2">
    <source>
        <dbReference type="Proteomes" id="UP001172386"/>
    </source>
</evidence>
<name>A0ACC2ZNE1_9EURO</name>
<protein>
    <submittedName>
        <fullName evidence="1">Uncharacterized protein</fullName>
    </submittedName>
</protein>
<sequence length="410" mass="43880">AEAPKEMTQADRLAEAERIERKNAKSLNRWETMEKRRAEEQAARLAALKERKLEGAVVTFYSSAHTYRGPKIEHLSLGPGGVEDMMKKRGPKPKPLKAPLGVPLAAASGAFVHPNIAPANAQSSSGSTPVNPSHTAPKGPESQPSGDGWLAGIPEFTSMPLSSGCHTPHGTQAQSPAVIESTEQKDVVIPPQEPASQIPISSPQKHEDDQKDDANPPLMGAQAAPRASDPGIQHAPEIPQPVAPESEAQSLSVPSRIDPSAVASHRLAPQSQDAPVTLVTNTASPQSLQQPTSPAVPMVEITSTRNLVILDKFEGLAADAMQAYSFFYNKKTTKQAKPVKQLTETCAVTGLPAKYRDPVSRLGYANVAAYKKLREVQKHGFQWSSMLGCYVGRVDHAARGVPEDFLTSSS</sequence>
<proteinExistence type="predicted"/>
<reference evidence="1" key="1">
    <citation type="submission" date="2022-10" db="EMBL/GenBank/DDBJ databases">
        <title>Culturing micro-colonial fungi from biological soil crusts in the Mojave desert and describing Neophaeococcomyces mojavensis, and introducing the new genera and species Taxawa tesnikishii.</title>
        <authorList>
            <person name="Kurbessoian T."/>
            <person name="Stajich J.E."/>
        </authorList>
    </citation>
    <scope>NUCLEOTIDE SEQUENCE</scope>
    <source>
        <strain evidence="1">JES_112</strain>
    </source>
</reference>